<dbReference type="PROSITE" id="PS50885">
    <property type="entry name" value="HAMP"/>
    <property type="match status" value="1"/>
</dbReference>
<dbReference type="OrthoDB" id="9786919at2"/>
<evidence type="ECO:0000256" key="4">
    <source>
        <dbReference type="ARBA" id="ARBA00022553"/>
    </source>
</evidence>
<dbReference type="GO" id="GO:0005886">
    <property type="term" value="C:plasma membrane"/>
    <property type="evidence" value="ECO:0007669"/>
    <property type="project" value="UniProtKB-SubCell"/>
</dbReference>
<feature type="transmembrane region" description="Helical" evidence="11">
    <location>
        <begin position="236"/>
        <end position="260"/>
    </location>
</feature>
<comment type="caution">
    <text evidence="14">The sequence shown here is derived from an EMBL/GenBank/DDBJ whole genome shotgun (WGS) entry which is preliminary data.</text>
</comment>
<evidence type="ECO:0000256" key="1">
    <source>
        <dbReference type="ARBA" id="ARBA00000085"/>
    </source>
</evidence>
<dbReference type="SUPFAM" id="SSF55874">
    <property type="entry name" value="ATPase domain of HSP90 chaperone/DNA topoisomerase II/histidine kinase"/>
    <property type="match status" value="1"/>
</dbReference>
<dbReference type="InterPro" id="IPR005467">
    <property type="entry name" value="His_kinase_dom"/>
</dbReference>
<dbReference type="InterPro" id="IPR036890">
    <property type="entry name" value="HATPase_C_sf"/>
</dbReference>
<evidence type="ECO:0000259" key="13">
    <source>
        <dbReference type="PROSITE" id="PS50885"/>
    </source>
</evidence>
<dbReference type="InterPro" id="IPR036097">
    <property type="entry name" value="HisK_dim/P_sf"/>
</dbReference>
<evidence type="ECO:0000256" key="6">
    <source>
        <dbReference type="ARBA" id="ARBA00022692"/>
    </source>
</evidence>
<dbReference type="CDD" id="cd06225">
    <property type="entry name" value="HAMP"/>
    <property type="match status" value="1"/>
</dbReference>
<dbReference type="Pfam" id="PF00512">
    <property type="entry name" value="HisKA"/>
    <property type="match status" value="1"/>
</dbReference>
<dbReference type="SUPFAM" id="SSF47384">
    <property type="entry name" value="Homodimeric domain of signal transducing histidine kinase"/>
    <property type="match status" value="1"/>
</dbReference>
<dbReference type="SMART" id="SM00387">
    <property type="entry name" value="HATPase_c"/>
    <property type="match status" value="1"/>
</dbReference>
<dbReference type="InterPro" id="IPR050428">
    <property type="entry name" value="TCS_sensor_his_kinase"/>
</dbReference>
<evidence type="ECO:0000259" key="12">
    <source>
        <dbReference type="PROSITE" id="PS50109"/>
    </source>
</evidence>
<dbReference type="AlphaFoldDB" id="A0A6H9YG54"/>
<keyword evidence="8 11" id="KW-1133">Transmembrane helix</keyword>
<evidence type="ECO:0000313" key="15">
    <source>
        <dbReference type="Proteomes" id="UP000468735"/>
    </source>
</evidence>
<dbReference type="EC" id="2.7.13.3" evidence="3"/>
<dbReference type="Pfam" id="PF00672">
    <property type="entry name" value="HAMP"/>
    <property type="match status" value="1"/>
</dbReference>
<evidence type="ECO:0000256" key="9">
    <source>
        <dbReference type="ARBA" id="ARBA00023012"/>
    </source>
</evidence>
<evidence type="ECO:0000256" key="11">
    <source>
        <dbReference type="SAM" id="Phobius"/>
    </source>
</evidence>
<dbReference type="RefSeq" id="WP_151569299.1">
    <property type="nucleotide sequence ID" value="NZ_WBMT01000028.1"/>
</dbReference>
<proteinExistence type="predicted"/>
<dbReference type="Gene3D" id="3.30.565.10">
    <property type="entry name" value="Histidine kinase-like ATPase, C-terminal domain"/>
    <property type="match status" value="1"/>
</dbReference>
<feature type="domain" description="HAMP" evidence="13">
    <location>
        <begin position="257"/>
        <end position="310"/>
    </location>
</feature>
<evidence type="ECO:0000256" key="5">
    <source>
        <dbReference type="ARBA" id="ARBA00022679"/>
    </source>
</evidence>
<dbReference type="PANTHER" id="PTHR45436">
    <property type="entry name" value="SENSOR HISTIDINE KINASE YKOH"/>
    <property type="match status" value="1"/>
</dbReference>
<evidence type="ECO:0000256" key="2">
    <source>
        <dbReference type="ARBA" id="ARBA00004236"/>
    </source>
</evidence>
<dbReference type="InterPro" id="IPR003660">
    <property type="entry name" value="HAMP_dom"/>
</dbReference>
<evidence type="ECO:0000256" key="7">
    <source>
        <dbReference type="ARBA" id="ARBA00022777"/>
    </source>
</evidence>
<keyword evidence="4" id="KW-0597">Phosphoprotein</keyword>
<dbReference type="InterPro" id="IPR003661">
    <property type="entry name" value="HisK_dim/P_dom"/>
</dbReference>
<dbReference type="PANTHER" id="PTHR45436:SF5">
    <property type="entry name" value="SENSOR HISTIDINE KINASE TRCS"/>
    <property type="match status" value="1"/>
</dbReference>
<evidence type="ECO:0000256" key="10">
    <source>
        <dbReference type="ARBA" id="ARBA00023136"/>
    </source>
</evidence>
<keyword evidence="5" id="KW-0808">Transferase</keyword>
<comment type="subcellular location">
    <subcellularLocation>
        <location evidence="2">Cell membrane</location>
    </subcellularLocation>
</comment>
<dbReference type="GO" id="GO:0000155">
    <property type="term" value="F:phosphorelay sensor kinase activity"/>
    <property type="evidence" value="ECO:0007669"/>
    <property type="project" value="InterPro"/>
</dbReference>
<dbReference type="SMART" id="SM00304">
    <property type="entry name" value="HAMP"/>
    <property type="match status" value="1"/>
</dbReference>
<dbReference type="InterPro" id="IPR004358">
    <property type="entry name" value="Sig_transdc_His_kin-like_C"/>
</dbReference>
<dbReference type="SMART" id="SM00388">
    <property type="entry name" value="HisKA"/>
    <property type="match status" value="1"/>
</dbReference>
<keyword evidence="9" id="KW-0902">Two-component regulatory system</keyword>
<gene>
    <name evidence="14" type="ORF">F8566_43820</name>
</gene>
<evidence type="ECO:0000256" key="8">
    <source>
        <dbReference type="ARBA" id="ARBA00022989"/>
    </source>
</evidence>
<protein>
    <recommendedName>
        <fullName evidence="3">histidine kinase</fullName>
        <ecNumber evidence="3">2.7.13.3</ecNumber>
    </recommendedName>
</protein>
<name>A0A6H9YG54_9ACTN</name>
<dbReference type="PRINTS" id="PR00344">
    <property type="entry name" value="BCTRLSENSOR"/>
</dbReference>
<evidence type="ECO:0000313" key="14">
    <source>
        <dbReference type="EMBL" id="KAB2340846.1"/>
    </source>
</evidence>
<dbReference type="CDD" id="cd00082">
    <property type="entry name" value="HisKA"/>
    <property type="match status" value="1"/>
</dbReference>
<organism evidence="14 15">
    <name type="scientific">Actinomadura rudentiformis</name>
    <dbReference type="NCBI Taxonomy" id="359158"/>
    <lineage>
        <taxon>Bacteria</taxon>
        <taxon>Bacillati</taxon>
        <taxon>Actinomycetota</taxon>
        <taxon>Actinomycetes</taxon>
        <taxon>Streptosporangiales</taxon>
        <taxon>Thermomonosporaceae</taxon>
        <taxon>Actinomadura</taxon>
    </lineage>
</organism>
<dbReference type="Pfam" id="PF02518">
    <property type="entry name" value="HATPase_c"/>
    <property type="match status" value="1"/>
</dbReference>
<evidence type="ECO:0000256" key="3">
    <source>
        <dbReference type="ARBA" id="ARBA00012438"/>
    </source>
</evidence>
<keyword evidence="6 11" id="KW-0812">Transmembrane</keyword>
<feature type="domain" description="Histidine kinase" evidence="12">
    <location>
        <begin position="318"/>
        <end position="518"/>
    </location>
</feature>
<feature type="transmembrane region" description="Helical" evidence="11">
    <location>
        <begin position="48"/>
        <end position="67"/>
    </location>
</feature>
<keyword evidence="15" id="KW-1185">Reference proteome</keyword>
<keyword evidence="7 14" id="KW-0418">Kinase</keyword>
<dbReference type="Gene3D" id="6.10.340.10">
    <property type="match status" value="1"/>
</dbReference>
<dbReference type="Proteomes" id="UP000468735">
    <property type="component" value="Unassembled WGS sequence"/>
</dbReference>
<dbReference type="Gene3D" id="1.10.287.130">
    <property type="match status" value="1"/>
</dbReference>
<comment type="catalytic activity">
    <reaction evidence="1">
        <text>ATP + protein L-histidine = ADP + protein N-phospho-L-histidine.</text>
        <dbReference type="EC" id="2.7.13.3"/>
    </reaction>
</comment>
<dbReference type="PROSITE" id="PS50109">
    <property type="entry name" value="HIS_KIN"/>
    <property type="match status" value="1"/>
</dbReference>
<keyword evidence="10 11" id="KW-0472">Membrane</keyword>
<reference evidence="14 15" key="1">
    <citation type="submission" date="2019-09" db="EMBL/GenBank/DDBJ databases">
        <title>Actinomadura physcomitrii sp. nov., a novel actinomycete isolated from moss [Physcomitrium sphaericum (Ludw) Fuernr].</title>
        <authorList>
            <person name="Zhuang X."/>
            <person name="Liu C."/>
        </authorList>
    </citation>
    <scope>NUCLEOTIDE SEQUENCE [LARGE SCALE GENOMIC DNA]</scope>
    <source>
        <strain evidence="14 15">HMC1</strain>
    </source>
</reference>
<dbReference type="CDD" id="cd00075">
    <property type="entry name" value="HATPase"/>
    <property type="match status" value="1"/>
</dbReference>
<sequence length="518" mass="56103">MPRPPTRIRLSRIRLNRLRLSRFRQSRLGLGSLGRLGFGRLRSVRARAAVAAALATLLVFGVGGWWLRDVIRDQWADEALKQATRDTFTFTSAAETGKRADVLHHAGFIVVLENGQWFIPMGSSPGEQVVEPPELLPPAEGLHPDTRWHTRAIPMPEALSGFVSAYLVNGDVDGLGEATSPTKPTHTFVVGVTDVLPASHVRTFTGLKDAPAQRLTVYWPVPTERTETAVATIDRFFMWALPVAVVFVGVVAWVVTGRALRPVDAIRAKMNEIGARATDQRVPVPAGSIEIARLARATNETLDRLEHALVRQRRFVADASHELRSPLAGLRSALEIPLVHPDEANWQTVVSTALADTIRLQTLTDDLLLLASDARGPSEAGERTDLADLVEELAAERGPTFTVTTTGPAIVAGSEVRLGRIIRNLFDNAARYARTEVVATVTTDAQTVTLTVTDDGPGIPGPDRERIFDRFVRLDAARARATGGAGLGLTIVREIVEGLGGTVHAAEGSRFVVRLPAA</sequence>
<accession>A0A6H9YG54</accession>
<dbReference type="EMBL" id="WBMT01000028">
    <property type="protein sequence ID" value="KAB2340846.1"/>
    <property type="molecule type" value="Genomic_DNA"/>
</dbReference>
<dbReference type="InterPro" id="IPR003594">
    <property type="entry name" value="HATPase_dom"/>
</dbReference>